<keyword evidence="4" id="KW-0472">Membrane</keyword>
<evidence type="ECO:0000256" key="2">
    <source>
        <dbReference type="ARBA" id="ARBA00022759"/>
    </source>
</evidence>
<keyword evidence="2" id="KW-0255">Endonuclease</keyword>
<keyword evidence="4" id="KW-0812">Transmembrane</keyword>
<dbReference type="Gene3D" id="2.40.50.90">
    <property type="match status" value="1"/>
</dbReference>
<evidence type="ECO:0000313" key="7">
    <source>
        <dbReference type="Proteomes" id="UP000283474"/>
    </source>
</evidence>
<dbReference type="PROSITE" id="PS50830">
    <property type="entry name" value="TNASE_3"/>
    <property type="match status" value="1"/>
</dbReference>
<dbReference type="PANTHER" id="PTHR12302">
    <property type="entry name" value="EBNA2 BINDING PROTEIN P100"/>
    <property type="match status" value="1"/>
</dbReference>
<keyword evidence="4" id="KW-1133">Transmembrane helix</keyword>
<name>A0A410GBZ8_9BURK</name>
<feature type="transmembrane region" description="Helical" evidence="4">
    <location>
        <begin position="12"/>
        <end position="36"/>
    </location>
</feature>
<dbReference type="InterPro" id="IPR035437">
    <property type="entry name" value="SNase_OB-fold_sf"/>
</dbReference>
<dbReference type="EMBL" id="CP022987">
    <property type="protein sequence ID" value="QAA93827.1"/>
    <property type="molecule type" value="Genomic_DNA"/>
</dbReference>
<dbReference type="OrthoDB" id="9805504at2"/>
<sequence>MNRFLNLLVHKLLHALTARGGVSLAVLVFVGALAGWGSQYGHRNVGATTTAGAPPGSYSLAGRVVQVTDGDTFSLLVNGRELRIRLASIDAPETGNSKNQRPGQPYAQASRKALAALIAGKSITAQCHEQDHYERHICDVPLPDGTTANRQLVQKGMAWANMEKRGKFLRDASLPAVQEQARAAGLGIWQQPEAVAPWVWRYQCWQKQQC</sequence>
<dbReference type="InterPro" id="IPR016071">
    <property type="entry name" value="Staphylococal_nuclease_OB-fold"/>
</dbReference>
<protein>
    <submittedName>
        <fullName evidence="6">Nuclease</fullName>
    </submittedName>
</protein>
<dbReference type="PANTHER" id="PTHR12302:SF3">
    <property type="entry name" value="SERINE_THREONINE-PROTEIN KINASE 31"/>
    <property type="match status" value="1"/>
</dbReference>
<dbReference type="GO" id="GO:0016787">
    <property type="term" value="F:hydrolase activity"/>
    <property type="evidence" value="ECO:0007669"/>
    <property type="project" value="UniProtKB-KW"/>
</dbReference>
<dbReference type="Pfam" id="PF00565">
    <property type="entry name" value="SNase"/>
    <property type="match status" value="1"/>
</dbReference>
<evidence type="ECO:0000256" key="1">
    <source>
        <dbReference type="ARBA" id="ARBA00022722"/>
    </source>
</evidence>
<organism evidence="6 7">
    <name type="scientific">Pollutimonas thiosulfatoxidans</name>
    <dbReference type="NCBI Taxonomy" id="2028345"/>
    <lineage>
        <taxon>Bacteria</taxon>
        <taxon>Pseudomonadati</taxon>
        <taxon>Pseudomonadota</taxon>
        <taxon>Betaproteobacteria</taxon>
        <taxon>Burkholderiales</taxon>
        <taxon>Alcaligenaceae</taxon>
        <taxon>Pollutimonas</taxon>
    </lineage>
</organism>
<feature type="domain" description="TNase-like" evidence="5">
    <location>
        <begin position="58"/>
        <end position="191"/>
    </location>
</feature>
<dbReference type="KEGG" id="pus:CKA81_08230"/>
<keyword evidence="7" id="KW-1185">Reference proteome</keyword>
<dbReference type="GO" id="GO:0004519">
    <property type="term" value="F:endonuclease activity"/>
    <property type="evidence" value="ECO:0007669"/>
    <property type="project" value="UniProtKB-KW"/>
</dbReference>
<gene>
    <name evidence="6" type="ORF">CKA81_08230</name>
</gene>
<dbReference type="AlphaFoldDB" id="A0A410GBZ8"/>
<keyword evidence="3" id="KW-0378">Hydrolase</keyword>
<proteinExistence type="predicted"/>
<keyword evidence="1" id="KW-0540">Nuclease</keyword>
<dbReference type="SUPFAM" id="SSF50199">
    <property type="entry name" value="Staphylococcal nuclease"/>
    <property type="match status" value="1"/>
</dbReference>
<evidence type="ECO:0000313" key="6">
    <source>
        <dbReference type="EMBL" id="QAA93827.1"/>
    </source>
</evidence>
<accession>A0A410GBZ8</accession>
<dbReference type="SMART" id="SM00318">
    <property type="entry name" value="SNc"/>
    <property type="match status" value="1"/>
</dbReference>
<evidence type="ECO:0000256" key="3">
    <source>
        <dbReference type="ARBA" id="ARBA00022801"/>
    </source>
</evidence>
<evidence type="ECO:0000259" key="5">
    <source>
        <dbReference type="PROSITE" id="PS50830"/>
    </source>
</evidence>
<dbReference type="Proteomes" id="UP000283474">
    <property type="component" value="Chromosome"/>
</dbReference>
<dbReference type="RefSeq" id="WP_128354876.1">
    <property type="nucleotide sequence ID" value="NZ_CP022987.1"/>
</dbReference>
<reference evidence="6 7" key="1">
    <citation type="submission" date="2017-08" db="EMBL/GenBank/DDBJ databases">
        <authorList>
            <person name="Park S.-J."/>
            <person name="Kim H."/>
        </authorList>
    </citation>
    <scope>NUCLEOTIDE SEQUENCE [LARGE SCALE GENOMIC DNA]</scope>
    <source>
        <strain evidence="7">ye3</strain>
    </source>
</reference>
<evidence type="ECO:0000256" key="4">
    <source>
        <dbReference type="SAM" id="Phobius"/>
    </source>
</evidence>